<organism evidence="1">
    <name type="scientific">Tetraselmis sp. GSL018</name>
    <dbReference type="NCBI Taxonomy" id="582737"/>
    <lineage>
        <taxon>Eukaryota</taxon>
        <taxon>Viridiplantae</taxon>
        <taxon>Chlorophyta</taxon>
        <taxon>core chlorophytes</taxon>
        <taxon>Chlorodendrophyceae</taxon>
        <taxon>Chlorodendrales</taxon>
        <taxon>Chlorodendraceae</taxon>
        <taxon>Tetraselmis</taxon>
    </lineage>
</organism>
<protein>
    <submittedName>
        <fullName evidence="1">Uncharacterized protein</fullName>
    </submittedName>
</protein>
<name>A0A061QW50_9CHLO</name>
<gene>
    <name evidence="1" type="ORF">TSPGSL018_19399</name>
</gene>
<reference evidence="1" key="1">
    <citation type="submission" date="2014-05" db="EMBL/GenBank/DDBJ databases">
        <title>The transcriptome of the halophilic microalga Tetraselmis sp. GSL018 isolated from the Great Salt Lake, Utah.</title>
        <authorList>
            <person name="Jinkerson R.E."/>
            <person name="D'Adamo S."/>
            <person name="Posewitz M.C."/>
        </authorList>
    </citation>
    <scope>NUCLEOTIDE SEQUENCE</scope>
    <source>
        <strain evidence="1">GSL018</strain>
    </source>
</reference>
<proteinExistence type="predicted"/>
<evidence type="ECO:0000313" key="1">
    <source>
        <dbReference type="EMBL" id="JAC63948.1"/>
    </source>
</evidence>
<sequence>MCSIAASLRGADVKPIAGQASSWGELARKEVQLEGINVHTPFQTVRGCAAAMPVKLSPAVLKRKANREPLCFQICTGSYDIMESSRLNSQVHIQHCDTDQLGLRQGMIGAPRRPGDVLLCWYGFLDLIRPRRR</sequence>
<dbReference type="AlphaFoldDB" id="A0A061QW50"/>
<accession>A0A061QW50</accession>
<dbReference type="EMBL" id="GBEZ01022913">
    <property type="protein sequence ID" value="JAC63948.1"/>
    <property type="molecule type" value="Transcribed_RNA"/>
</dbReference>